<comment type="caution">
    <text evidence="1">The sequence shown here is derived from an EMBL/GenBank/DDBJ whole genome shotgun (WGS) entry which is preliminary data.</text>
</comment>
<dbReference type="PANTHER" id="PTHR21615:SF2">
    <property type="entry name" value="CYCLIN N-TERMINAL DOMAIN-CONTAINING PROTEIN 1"/>
    <property type="match status" value="1"/>
</dbReference>
<dbReference type="Proteomes" id="UP000494165">
    <property type="component" value="Unassembled WGS sequence"/>
</dbReference>
<evidence type="ECO:0000313" key="1">
    <source>
        <dbReference type="EMBL" id="CAB3367320.1"/>
    </source>
</evidence>
<dbReference type="EMBL" id="CADEPI010000030">
    <property type="protein sequence ID" value="CAB3367320.1"/>
    <property type="molecule type" value="Genomic_DNA"/>
</dbReference>
<sequence length="330" mass="38280">MDVGLILDDPVRRPNFRKRVNICRTDRERFKAIELLKAKNLECMRKFGSRGNGVQPFKCVSTDTTKIADIFCDKIGLPLETKMLTLEIYERFMVCLLSKILESHKSRPFDVCSSDIGGFKTVFQNECNTMPLYLIACIQVAAKFDNRDLPLLSPTETVDYLYKRTACKTTELDLMTAEMKVISCMDYELNFVTRYEAVEDLIATRKNNQFIQLSDEIFDKSVEILDMLYRNHRKIFDDFLLHMGINVTKAEKVFNKELQQAEYDAVWIAGATIVAATRLTSHKKFEEADFERLSQIILFELADDLSDIRSERELRTLSYVLFHAFAELEM</sequence>
<proteinExistence type="predicted"/>
<dbReference type="OrthoDB" id="9983043at2759"/>
<dbReference type="GO" id="GO:0007131">
    <property type="term" value="P:reciprocal meiotic recombination"/>
    <property type="evidence" value="ECO:0007669"/>
    <property type="project" value="TreeGrafter"/>
</dbReference>
<keyword evidence="2" id="KW-1185">Reference proteome</keyword>
<gene>
    <name evidence="1" type="ORF">CLODIP_2_CD00305</name>
</gene>
<dbReference type="AlphaFoldDB" id="A0A8S1CGJ6"/>
<evidence type="ECO:0000313" key="2">
    <source>
        <dbReference type="Proteomes" id="UP000494165"/>
    </source>
</evidence>
<protein>
    <recommendedName>
        <fullName evidence="3">Cyclin N-terminal domain-containing protein</fullName>
    </recommendedName>
</protein>
<evidence type="ECO:0008006" key="3">
    <source>
        <dbReference type="Google" id="ProtNLM"/>
    </source>
</evidence>
<accession>A0A8S1CGJ6</accession>
<organism evidence="1 2">
    <name type="scientific">Cloeon dipterum</name>
    <dbReference type="NCBI Taxonomy" id="197152"/>
    <lineage>
        <taxon>Eukaryota</taxon>
        <taxon>Metazoa</taxon>
        <taxon>Ecdysozoa</taxon>
        <taxon>Arthropoda</taxon>
        <taxon>Hexapoda</taxon>
        <taxon>Insecta</taxon>
        <taxon>Pterygota</taxon>
        <taxon>Palaeoptera</taxon>
        <taxon>Ephemeroptera</taxon>
        <taxon>Pisciforma</taxon>
        <taxon>Baetidae</taxon>
        <taxon>Cloeon</taxon>
    </lineage>
</organism>
<dbReference type="PANTHER" id="PTHR21615">
    <property type="entry name" value="CYCLIN N-TERMINAL DOMAIN-CONTAINING PROTEIN 1"/>
    <property type="match status" value="1"/>
</dbReference>
<name>A0A8S1CGJ6_9INSE</name>
<reference evidence="1 2" key="1">
    <citation type="submission" date="2020-04" db="EMBL/GenBank/DDBJ databases">
        <authorList>
            <person name="Alioto T."/>
            <person name="Alioto T."/>
            <person name="Gomez Garrido J."/>
        </authorList>
    </citation>
    <scope>NUCLEOTIDE SEQUENCE [LARGE SCALE GENOMIC DNA]</scope>
</reference>
<dbReference type="GO" id="GO:0035861">
    <property type="term" value="C:site of double-strand break"/>
    <property type="evidence" value="ECO:0007669"/>
    <property type="project" value="TreeGrafter"/>
</dbReference>